<accession>A0A8C9FV25</accession>
<dbReference type="Ensembl" id="ENSPSTT00000022562.1">
    <property type="protein sequence ID" value="ENSPSTP00000021493.1"/>
    <property type="gene ID" value="ENSPSTG00000015681.1"/>
</dbReference>
<sequence>MVPFSLAEEEILLNINISCLVPVAAVVLIWAVVWSITGPECLPGGNLFGILCLYFFAVIGGKIFGLIKIGTLPPLPALLGMLLAGFLIRNTPFVSDIIQINLRWSAALRNIALSIILTRAGLGLDPKVCSCGIAIYQKST</sequence>
<dbReference type="PANTHER" id="PTHR31102:SF1">
    <property type="entry name" value="CATION_H+ EXCHANGER DOMAIN-CONTAINING PROTEIN"/>
    <property type="match status" value="1"/>
</dbReference>
<protein>
    <submittedName>
        <fullName evidence="3">Uncharacterized protein</fullName>
    </submittedName>
</protein>
<evidence type="ECO:0000313" key="3">
    <source>
        <dbReference type="Ensembl" id="ENSPSTP00000021493.1"/>
    </source>
</evidence>
<evidence type="ECO:0000313" key="4">
    <source>
        <dbReference type="Proteomes" id="UP000694428"/>
    </source>
</evidence>
<dbReference type="AlphaFoldDB" id="A0A8C9FV25"/>
<keyword evidence="2" id="KW-1133">Transmembrane helix</keyword>
<evidence type="ECO:0000256" key="1">
    <source>
        <dbReference type="ARBA" id="ARBA00007367"/>
    </source>
</evidence>
<keyword evidence="2" id="KW-0472">Membrane</keyword>
<dbReference type="PANTHER" id="PTHR31102">
    <property type="match status" value="1"/>
</dbReference>
<keyword evidence="4" id="KW-1185">Reference proteome</keyword>
<dbReference type="GO" id="GO:0098662">
    <property type="term" value="P:inorganic cation transmembrane transport"/>
    <property type="evidence" value="ECO:0007669"/>
    <property type="project" value="TreeGrafter"/>
</dbReference>
<dbReference type="Proteomes" id="UP000694428">
    <property type="component" value="Unplaced"/>
</dbReference>
<keyword evidence="2" id="KW-0812">Transmembrane</keyword>
<reference evidence="3" key="2">
    <citation type="submission" date="2025-09" db="UniProtKB">
        <authorList>
            <consortium name="Ensembl"/>
        </authorList>
    </citation>
    <scope>IDENTIFICATION</scope>
</reference>
<comment type="similarity">
    <text evidence="1">Belongs to the monovalent cation:proton antiporter 1 (CPA1) transporter (TC 2.A.36) family.</text>
</comment>
<reference evidence="3" key="1">
    <citation type="submission" date="2025-08" db="UniProtKB">
        <authorList>
            <consortium name="Ensembl"/>
        </authorList>
    </citation>
    <scope>IDENTIFICATION</scope>
</reference>
<organism evidence="3 4">
    <name type="scientific">Pavo cristatus</name>
    <name type="common">Indian peafowl</name>
    <name type="synonym">Blue peafowl</name>
    <dbReference type="NCBI Taxonomy" id="9049"/>
    <lineage>
        <taxon>Eukaryota</taxon>
        <taxon>Metazoa</taxon>
        <taxon>Chordata</taxon>
        <taxon>Craniata</taxon>
        <taxon>Vertebrata</taxon>
        <taxon>Euteleostomi</taxon>
        <taxon>Archelosauria</taxon>
        <taxon>Archosauria</taxon>
        <taxon>Dinosauria</taxon>
        <taxon>Saurischia</taxon>
        <taxon>Theropoda</taxon>
        <taxon>Coelurosauria</taxon>
        <taxon>Aves</taxon>
        <taxon>Neognathae</taxon>
        <taxon>Galloanserae</taxon>
        <taxon>Galliformes</taxon>
        <taxon>Phasianidae</taxon>
        <taxon>Phasianinae</taxon>
        <taxon>Pavo</taxon>
    </lineage>
</organism>
<feature type="transmembrane region" description="Helical" evidence="2">
    <location>
        <begin position="12"/>
        <end position="33"/>
    </location>
</feature>
<proteinExistence type="inferred from homology"/>
<dbReference type="InterPro" id="IPR051843">
    <property type="entry name" value="CPA1_transporter"/>
</dbReference>
<name>A0A8C9FV25_PAVCR</name>
<feature type="transmembrane region" description="Helical" evidence="2">
    <location>
        <begin position="45"/>
        <end position="65"/>
    </location>
</feature>
<evidence type="ECO:0000256" key="2">
    <source>
        <dbReference type="SAM" id="Phobius"/>
    </source>
</evidence>